<proteinExistence type="predicted"/>
<gene>
    <name evidence="2" type="ORF">SAMN04488117_102198</name>
</gene>
<organism evidence="2 3">
    <name type="scientific">Celeribacter baekdonensis</name>
    <dbReference type="NCBI Taxonomy" id="875171"/>
    <lineage>
        <taxon>Bacteria</taxon>
        <taxon>Pseudomonadati</taxon>
        <taxon>Pseudomonadota</taxon>
        <taxon>Alphaproteobacteria</taxon>
        <taxon>Rhodobacterales</taxon>
        <taxon>Roseobacteraceae</taxon>
        <taxon>Celeribacter</taxon>
    </lineage>
</organism>
<sequence length="143" mass="16129">MLEILHAIGPGNWVSGGDVVERRESMQELFFDHPVCPEETEEDWPDDRQLYAEMVVVEGERLVGTAMLVVDPEREDRPARIWGMGVLPAFRTDFIIQTLEETLIRAAHLDPAYPFIEATDGALVPNPYSDIEGLRERRGPLAA</sequence>
<dbReference type="InterPro" id="IPR000182">
    <property type="entry name" value="GNAT_dom"/>
</dbReference>
<dbReference type="CDD" id="cd04301">
    <property type="entry name" value="NAT_SF"/>
    <property type="match status" value="1"/>
</dbReference>
<evidence type="ECO:0000259" key="1">
    <source>
        <dbReference type="Pfam" id="PF00583"/>
    </source>
</evidence>
<dbReference type="EMBL" id="FNBL01000002">
    <property type="protein sequence ID" value="SDF07786.1"/>
    <property type="molecule type" value="Genomic_DNA"/>
</dbReference>
<dbReference type="InterPro" id="IPR016181">
    <property type="entry name" value="Acyl_CoA_acyltransferase"/>
</dbReference>
<evidence type="ECO:0000313" key="2">
    <source>
        <dbReference type="EMBL" id="SDF07786.1"/>
    </source>
</evidence>
<dbReference type="SUPFAM" id="SSF55729">
    <property type="entry name" value="Acyl-CoA N-acyltransferases (Nat)"/>
    <property type="match status" value="1"/>
</dbReference>
<dbReference type="OrthoDB" id="7874186at2"/>
<dbReference type="Gene3D" id="3.40.630.30">
    <property type="match status" value="1"/>
</dbReference>
<name>A0A1G7I5I4_9RHOB</name>
<dbReference type="Proteomes" id="UP000182284">
    <property type="component" value="Unassembled WGS sequence"/>
</dbReference>
<dbReference type="AlphaFoldDB" id="A0A1G7I5I4"/>
<dbReference type="Pfam" id="PF00583">
    <property type="entry name" value="Acetyltransf_1"/>
    <property type="match status" value="1"/>
</dbReference>
<feature type="domain" description="N-acetyltransferase" evidence="1">
    <location>
        <begin position="26"/>
        <end position="104"/>
    </location>
</feature>
<evidence type="ECO:0000313" key="3">
    <source>
        <dbReference type="Proteomes" id="UP000182284"/>
    </source>
</evidence>
<protein>
    <recommendedName>
        <fullName evidence="1">N-acetyltransferase domain-containing protein</fullName>
    </recommendedName>
</protein>
<dbReference type="GO" id="GO:0016747">
    <property type="term" value="F:acyltransferase activity, transferring groups other than amino-acyl groups"/>
    <property type="evidence" value="ECO:0007669"/>
    <property type="project" value="InterPro"/>
</dbReference>
<accession>A0A1G7I5I4</accession>
<dbReference type="RefSeq" id="WP_074641890.1">
    <property type="nucleotide sequence ID" value="NZ_FNBL01000002.1"/>
</dbReference>
<reference evidence="2 3" key="1">
    <citation type="submission" date="2016-10" db="EMBL/GenBank/DDBJ databases">
        <authorList>
            <person name="de Groot N.N."/>
        </authorList>
    </citation>
    <scope>NUCLEOTIDE SEQUENCE [LARGE SCALE GENOMIC DNA]</scope>
    <source>
        <strain evidence="2 3">DSM 27375</strain>
    </source>
</reference>